<gene>
    <name evidence="1" type="ORF">ACJMK2_026674</name>
</gene>
<accession>A0ABD3XLX7</accession>
<dbReference type="EMBL" id="JBJQND010000002">
    <property type="protein sequence ID" value="KAL3886695.1"/>
    <property type="molecule type" value="Genomic_DNA"/>
</dbReference>
<dbReference type="AlphaFoldDB" id="A0ABD3XLX7"/>
<sequence length="83" mass="9256">IVCLQVSKSSSLGGQQILDCELNFPKGVLVAYTITWTKDGLKKPVLFNYYGYAPQIHETFAGRVRLVNGISLEISHIREEDEG</sequence>
<reference evidence="1 2" key="1">
    <citation type="submission" date="2024-11" db="EMBL/GenBank/DDBJ databases">
        <title>Chromosome-level genome assembly of the freshwater bivalve Anodonta woodiana.</title>
        <authorList>
            <person name="Chen X."/>
        </authorList>
    </citation>
    <scope>NUCLEOTIDE SEQUENCE [LARGE SCALE GENOMIC DNA]</scope>
    <source>
        <strain evidence="1">MN2024</strain>
        <tissue evidence="1">Gills</tissue>
    </source>
</reference>
<dbReference type="Proteomes" id="UP001634394">
    <property type="component" value="Unassembled WGS sequence"/>
</dbReference>
<name>A0ABD3XLX7_SINWO</name>
<evidence type="ECO:0000313" key="2">
    <source>
        <dbReference type="Proteomes" id="UP001634394"/>
    </source>
</evidence>
<organism evidence="1 2">
    <name type="scientific">Sinanodonta woodiana</name>
    <name type="common">Chinese pond mussel</name>
    <name type="synonym">Anodonta woodiana</name>
    <dbReference type="NCBI Taxonomy" id="1069815"/>
    <lineage>
        <taxon>Eukaryota</taxon>
        <taxon>Metazoa</taxon>
        <taxon>Spiralia</taxon>
        <taxon>Lophotrochozoa</taxon>
        <taxon>Mollusca</taxon>
        <taxon>Bivalvia</taxon>
        <taxon>Autobranchia</taxon>
        <taxon>Heteroconchia</taxon>
        <taxon>Palaeoheterodonta</taxon>
        <taxon>Unionida</taxon>
        <taxon>Unionoidea</taxon>
        <taxon>Unionidae</taxon>
        <taxon>Unioninae</taxon>
        <taxon>Sinanodonta</taxon>
    </lineage>
</organism>
<dbReference type="InterPro" id="IPR013783">
    <property type="entry name" value="Ig-like_fold"/>
</dbReference>
<proteinExistence type="predicted"/>
<keyword evidence="2" id="KW-1185">Reference proteome</keyword>
<feature type="non-terminal residue" evidence="1">
    <location>
        <position position="1"/>
    </location>
</feature>
<dbReference type="InterPro" id="IPR036179">
    <property type="entry name" value="Ig-like_dom_sf"/>
</dbReference>
<protein>
    <submittedName>
        <fullName evidence="1">Uncharacterized protein</fullName>
    </submittedName>
</protein>
<dbReference type="Gene3D" id="2.60.40.10">
    <property type="entry name" value="Immunoglobulins"/>
    <property type="match status" value="1"/>
</dbReference>
<evidence type="ECO:0000313" key="1">
    <source>
        <dbReference type="EMBL" id="KAL3886695.1"/>
    </source>
</evidence>
<dbReference type="SUPFAM" id="SSF48726">
    <property type="entry name" value="Immunoglobulin"/>
    <property type="match status" value="1"/>
</dbReference>
<comment type="caution">
    <text evidence="1">The sequence shown here is derived from an EMBL/GenBank/DDBJ whole genome shotgun (WGS) entry which is preliminary data.</text>
</comment>
<feature type="non-terminal residue" evidence="1">
    <location>
        <position position="83"/>
    </location>
</feature>